<proteinExistence type="predicted"/>
<protein>
    <submittedName>
        <fullName evidence="1">PRC-barrel domain containing protein</fullName>
    </submittedName>
</protein>
<reference evidence="1 2" key="1">
    <citation type="submission" date="2020-01" db="EMBL/GenBank/DDBJ databases">
        <title>Insect and environment-associated Actinomycetes.</title>
        <authorList>
            <person name="Currrie C."/>
            <person name="Chevrette M."/>
            <person name="Carlson C."/>
            <person name="Stubbendieck R."/>
            <person name="Wendt-Pienkowski E."/>
        </authorList>
    </citation>
    <scope>NUCLEOTIDE SEQUENCE [LARGE SCALE GENOMIC DNA]</scope>
    <source>
        <strain evidence="1 2">SID11342</strain>
    </source>
</reference>
<dbReference type="GO" id="GO:0030077">
    <property type="term" value="C:plasma membrane light-harvesting complex"/>
    <property type="evidence" value="ECO:0007669"/>
    <property type="project" value="InterPro"/>
</dbReference>
<dbReference type="Proteomes" id="UP000471293">
    <property type="component" value="Unassembled WGS sequence"/>
</dbReference>
<dbReference type="EMBL" id="JAAGLQ010000612">
    <property type="protein sequence ID" value="NEA19355.1"/>
    <property type="molecule type" value="Genomic_DNA"/>
</dbReference>
<dbReference type="InterPro" id="IPR011033">
    <property type="entry name" value="PRC_barrel-like_sf"/>
</dbReference>
<dbReference type="Gene3D" id="3.90.50.10">
    <property type="entry name" value="Photosynthetic Reaction Center, subunit H, domain 2"/>
    <property type="match status" value="1"/>
</dbReference>
<gene>
    <name evidence="1" type="ORF">G3I29_28520</name>
</gene>
<dbReference type="RefSeq" id="WP_164348721.1">
    <property type="nucleotide sequence ID" value="NZ_JAAGLQ010000612.1"/>
</dbReference>
<dbReference type="GO" id="GO:0019684">
    <property type="term" value="P:photosynthesis, light reaction"/>
    <property type="evidence" value="ECO:0007669"/>
    <property type="project" value="InterPro"/>
</dbReference>
<dbReference type="SUPFAM" id="SSF50346">
    <property type="entry name" value="PRC-barrel domain"/>
    <property type="match status" value="1"/>
</dbReference>
<evidence type="ECO:0000313" key="1">
    <source>
        <dbReference type="EMBL" id="NEA19355.1"/>
    </source>
</evidence>
<name>A0A6N9UEG9_STRHA</name>
<dbReference type="InterPro" id="IPR014747">
    <property type="entry name" value="Bac_photo_RC_H_C"/>
</dbReference>
<organism evidence="1 2">
    <name type="scientific">Streptomyces halstedii</name>
    <dbReference type="NCBI Taxonomy" id="1944"/>
    <lineage>
        <taxon>Bacteria</taxon>
        <taxon>Bacillati</taxon>
        <taxon>Actinomycetota</taxon>
        <taxon>Actinomycetes</taxon>
        <taxon>Kitasatosporales</taxon>
        <taxon>Streptomycetaceae</taxon>
        <taxon>Streptomyces</taxon>
    </lineage>
</organism>
<dbReference type="AlphaFoldDB" id="A0A6N9UEG9"/>
<accession>A0A6N9UEG9</accession>
<comment type="caution">
    <text evidence="1">The sequence shown here is derived from an EMBL/GenBank/DDBJ whole genome shotgun (WGS) entry which is preliminary data.</text>
</comment>
<sequence length="126" mass="13754">MDTVRIWEDPTSALGEDVVEYGVEAADGSLGTVVRVSRIPGFDHLVVDAGVWKFGRSVVVPAGLVTEVDKAGRTVKVSCGKDEIKAAPRFERDNDTSDLFYLRRLGTYYESLMAARTGEVRDAEDG</sequence>
<evidence type="ECO:0000313" key="2">
    <source>
        <dbReference type="Proteomes" id="UP000471293"/>
    </source>
</evidence>